<accession>A0ABV5YFW9</accession>
<evidence type="ECO:0000313" key="2">
    <source>
        <dbReference type="EMBL" id="MFB9833937.1"/>
    </source>
</evidence>
<evidence type="ECO:0000313" key="3">
    <source>
        <dbReference type="Proteomes" id="UP001589627"/>
    </source>
</evidence>
<sequence length="318" mass="35316">MNSIAETGGSVWDVLARAHSTADGAPEVTRFFGDGYDAGDRIRLGDPATGAYVMLSRFMDRYVVAEIFDARGLSGDQEERLKALGWALESSGTSPIMPTWCISWTWYAEEGEFLTGRAESVISALRDVLAVEEDRVRCWAWGDDGPFAVPYALRHRDERPSRRGAAEECTDWADLCRRLDWVLQTLPTGAAVLIRDSAQPRTTVQFMTHSHNGTIATSALDPELDPASLPQPGEKITDRERRMFEIGWRPQQHYPDVADWTLGEPVVWADTGPLAEQAVEALRALGCASPAELRFSTFRNGPREDPDHIGVELGLWPE</sequence>
<protein>
    <recommendedName>
        <fullName evidence="1">TY-Chap N-terminal domain-containing protein</fullName>
    </recommendedName>
</protein>
<feature type="domain" description="TY-Chap N-terminal" evidence="1">
    <location>
        <begin position="170"/>
        <end position="293"/>
    </location>
</feature>
<keyword evidence="3" id="KW-1185">Reference proteome</keyword>
<dbReference type="EMBL" id="JBHLZP010000113">
    <property type="protein sequence ID" value="MFB9833937.1"/>
    <property type="molecule type" value="Genomic_DNA"/>
</dbReference>
<gene>
    <name evidence="2" type="ORF">ACFFNX_17270</name>
</gene>
<name>A0ABV5YFW9_9ACTN</name>
<proteinExistence type="predicted"/>
<dbReference type="Pfam" id="PF22552">
    <property type="entry name" value="TY-Chap3"/>
    <property type="match status" value="1"/>
</dbReference>
<comment type="caution">
    <text evidence="2">The sequence shown here is derived from an EMBL/GenBank/DDBJ whole genome shotgun (WGS) entry which is preliminary data.</text>
</comment>
<reference evidence="2 3" key="1">
    <citation type="submission" date="2024-09" db="EMBL/GenBank/DDBJ databases">
        <authorList>
            <person name="Sun Q."/>
            <person name="Mori K."/>
        </authorList>
    </citation>
    <scope>NUCLEOTIDE SEQUENCE [LARGE SCALE GENOMIC DNA]</scope>
    <source>
        <strain evidence="2 3">TBRC 0563</strain>
    </source>
</reference>
<dbReference type="Proteomes" id="UP001589627">
    <property type="component" value="Unassembled WGS sequence"/>
</dbReference>
<dbReference type="RefSeq" id="WP_378202560.1">
    <property type="nucleotide sequence ID" value="NZ_JBHLZP010000113.1"/>
</dbReference>
<organism evidence="2 3">
    <name type="scientific">Actinoallomurus acaciae</name>
    <dbReference type="NCBI Taxonomy" id="502577"/>
    <lineage>
        <taxon>Bacteria</taxon>
        <taxon>Bacillati</taxon>
        <taxon>Actinomycetota</taxon>
        <taxon>Actinomycetes</taxon>
        <taxon>Streptosporangiales</taxon>
        <taxon>Thermomonosporaceae</taxon>
        <taxon>Actinoallomurus</taxon>
    </lineage>
</organism>
<evidence type="ECO:0000259" key="1">
    <source>
        <dbReference type="Pfam" id="PF22552"/>
    </source>
</evidence>
<dbReference type="InterPro" id="IPR054344">
    <property type="entry name" value="TY-Chap_N"/>
</dbReference>